<evidence type="ECO:0000313" key="3">
    <source>
        <dbReference type="Proteomes" id="UP001501009"/>
    </source>
</evidence>
<evidence type="ECO:0000256" key="1">
    <source>
        <dbReference type="SAM" id="MobiDB-lite"/>
    </source>
</evidence>
<sequence length="126" mass="13486">MLHVLRGSRLHPDAGPGAHETWTDPQVMLAGPGVTVGTSRIVRTEARSQSTQIGGSAALMTDELRPGQAEMRTVLRVRERFTRNGGARVFDTRSNAALDPVVALALLLLEGRPHKMGLGRGDSTPP</sequence>
<name>A0ABP7JJW3_9ACTN</name>
<evidence type="ECO:0000313" key="2">
    <source>
        <dbReference type="EMBL" id="GAA3846295.1"/>
    </source>
</evidence>
<dbReference type="EMBL" id="BAABDE010000050">
    <property type="protein sequence ID" value="GAA3846295.1"/>
    <property type="molecule type" value="Genomic_DNA"/>
</dbReference>
<gene>
    <name evidence="2" type="ORF">GCM10022403_092570</name>
</gene>
<organism evidence="2 3">
    <name type="scientific">Streptomyces coacervatus</name>
    <dbReference type="NCBI Taxonomy" id="647381"/>
    <lineage>
        <taxon>Bacteria</taxon>
        <taxon>Bacillati</taxon>
        <taxon>Actinomycetota</taxon>
        <taxon>Actinomycetes</taxon>
        <taxon>Kitasatosporales</taxon>
        <taxon>Streptomycetaceae</taxon>
        <taxon>Streptomyces</taxon>
    </lineage>
</organism>
<protein>
    <submittedName>
        <fullName evidence="2">Uncharacterized protein</fullName>
    </submittedName>
</protein>
<proteinExistence type="predicted"/>
<accession>A0ABP7JJW3</accession>
<dbReference type="Proteomes" id="UP001501009">
    <property type="component" value="Unassembled WGS sequence"/>
</dbReference>
<keyword evidence="3" id="KW-1185">Reference proteome</keyword>
<comment type="caution">
    <text evidence="2">The sequence shown here is derived from an EMBL/GenBank/DDBJ whole genome shotgun (WGS) entry which is preliminary data.</text>
</comment>
<reference evidence="3" key="1">
    <citation type="journal article" date="2019" name="Int. J. Syst. Evol. Microbiol.">
        <title>The Global Catalogue of Microorganisms (GCM) 10K type strain sequencing project: providing services to taxonomists for standard genome sequencing and annotation.</title>
        <authorList>
            <consortium name="The Broad Institute Genomics Platform"/>
            <consortium name="The Broad Institute Genome Sequencing Center for Infectious Disease"/>
            <person name="Wu L."/>
            <person name="Ma J."/>
        </authorList>
    </citation>
    <scope>NUCLEOTIDE SEQUENCE [LARGE SCALE GENOMIC DNA]</scope>
    <source>
        <strain evidence="3">JCM 17138</strain>
    </source>
</reference>
<feature type="region of interest" description="Disordered" evidence="1">
    <location>
        <begin position="1"/>
        <end position="22"/>
    </location>
</feature>